<name>A0ABU8CMI4_9HYPH</name>
<reference evidence="2 3" key="1">
    <citation type="submission" date="2024-01" db="EMBL/GenBank/DDBJ databases">
        <title>Draft genome sequences of three bacterial strains isolated from Acacia saligna represent a potential new species within the genus Rhizobium.</title>
        <authorList>
            <person name="Tambong J.T."/>
            <person name="Mnasri B."/>
        </authorList>
    </citation>
    <scope>NUCLEOTIDE SEQUENCE [LARGE SCALE GENOMIC DNA]</scope>
    <source>
        <strain evidence="2 3">1AS12I</strain>
    </source>
</reference>
<dbReference type="Proteomes" id="UP001531129">
    <property type="component" value="Unassembled WGS sequence"/>
</dbReference>
<organism evidence="2 3">
    <name type="scientific">Rhizobium aouanii</name>
    <dbReference type="NCBI Taxonomy" id="3118145"/>
    <lineage>
        <taxon>Bacteria</taxon>
        <taxon>Pseudomonadati</taxon>
        <taxon>Pseudomonadota</taxon>
        <taxon>Alphaproteobacteria</taxon>
        <taxon>Hyphomicrobiales</taxon>
        <taxon>Rhizobiaceae</taxon>
        <taxon>Rhizobium/Agrobacterium group</taxon>
        <taxon>Rhizobium</taxon>
    </lineage>
</organism>
<comment type="caution">
    <text evidence="2">The sequence shown here is derived from an EMBL/GenBank/DDBJ whole genome shotgun (WGS) entry which is preliminary data.</text>
</comment>
<dbReference type="InterPro" id="IPR048683">
    <property type="entry name" value="Sf6_terminase"/>
</dbReference>
<evidence type="ECO:0000313" key="2">
    <source>
        <dbReference type="EMBL" id="MEI1249250.1"/>
    </source>
</evidence>
<accession>A0ABU8CMI4</accession>
<gene>
    <name evidence="2" type="ORF">V8Q02_14785</name>
</gene>
<keyword evidence="3" id="KW-1185">Reference proteome</keyword>
<evidence type="ECO:0000313" key="3">
    <source>
        <dbReference type="Proteomes" id="UP001531129"/>
    </source>
</evidence>
<dbReference type="RefSeq" id="WP_335913015.1">
    <property type="nucleotide sequence ID" value="NZ_JBAMYB010000007.1"/>
</dbReference>
<evidence type="ECO:0000256" key="1">
    <source>
        <dbReference type="SAM" id="MobiDB-lite"/>
    </source>
</evidence>
<dbReference type="Pfam" id="PF20901">
    <property type="entry name" value="Sf6_terminase"/>
    <property type="match status" value="1"/>
</dbReference>
<proteinExistence type="predicted"/>
<protein>
    <submittedName>
        <fullName evidence="2">Terminase small subunit protein</fullName>
    </submittedName>
</protein>
<dbReference type="EMBL" id="JBAMYC010000007">
    <property type="protein sequence ID" value="MEI1249250.1"/>
    <property type="molecule type" value="Genomic_DNA"/>
</dbReference>
<sequence>MTGRPTKYTTALADIICERIADGESLRSICRDDAMPAKTTVMEWLCDDEKAAFRTKYARAREIQADGYVDEMAEIADDGTNDWMEKKGADGETTGWQENGEAIRRSQLRIATRQWIAEKLKPKKYGAKVELEHGVTGEVSQLLEAINGKTRGLPSSS</sequence>
<dbReference type="Gene3D" id="1.10.10.60">
    <property type="entry name" value="Homeodomain-like"/>
    <property type="match status" value="1"/>
</dbReference>
<feature type="region of interest" description="Disordered" evidence="1">
    <location>
        <begin position="79"/>
        <end position="100"/>
    </location>
</feature>